<feature type="chain" id="PRO_5047263938" description="Ig-like domain-containing protein" evidence="2">
    <location>
        <begin position="26"/>
        <end position="645"/>
    </location>
</feature>
<evidence type="ECO:0000259" key="3">
    <source>
        <dbReference type="PROSITE" id="PS50835"/>
    </source>
</evidence>
<dbReference type="EMBL" id="JBHSBB010000014">
    <property type="protein sequence ID" value="MFC4034440.1"/>
    <property type="molecule type" value="Genomic_DNA"/>
</dbReference>
<organism evidence="4 5">
    <name type="scientific">Streptomyces polygonati</name>
    <dbReference type="NCBI Taxonomy" id="1617087"/>
    <lineage>
        <taxon>Bacteria</taxon>
        <taxon>Bacillati</taxon>
        <taxon>Actinomycetota</taxon>
        <taxon>Actinomycetes</taxon>
        <taxon>Kitasatosporales</taxon>
        <taxon>Streptomycetaceae</taxon>
        <taxon>Streptomyces</taxon>
    </lineage>
</organism>
<evidence type="ECO:0000256" key="1">
    <source>
        <dbReference type="SAM" id="MobiDB-lite"/>
    </source>
</evidence>
<feature type="signal peptide" evidence="2">
    <location>
        <begin position="1"/>
        <end position="25"/>
    </location>
</feature>
<feature type="domain" description="Ig-like" evidence="3">
    <location>
        <begin position="470"/>
        <end position="548"/>
    </location>
</feature>
<dbReference type="RefSeq" id="WP_386432555.1">
    <property type="nucleotide sequence ID" value="NZ_JBHSBB010000014.1"/>
</dbReference>
<evidence type="ECO:0000313" key="4">
    <source>
        <dbReference type="EMBL" id="MFC4034440.1"/>
    </source>
</evidence>
<accession>A0ABV8HR01</accession>
<proteinExistence type="predicted"/>
<gene>
    <name evidence="4" type="ORF">ACFO3J_23600</name>
</gene>
<comment type="caution">
    <text evidence="4">The sequence shown here is derived from an EMBL/GenBank/DDBJ whole genome shotgun (WGS) entry which is preliminary data.</text>
</comment>
<dbReference type="Proteomes" id="UP001595765">
    <property type="component" value="Unassembled WGS sequence"/>
</dbReference>
<keyword evidence="5" id="KW-1185">Reference proteome</keyword>
<dbReference type="Gene3D" id="2.60.40.2700">
    <property type="match status" value="2"/>
</dbReference>
<feature type="region of interest" description="Disordered" evidence="1">
    <location>
        <begin position="558"/>
        <end position="581"/>
    </location>
</feature>
<evidence type="ECO:0000256" key="2">
    <source>
        <dbReference type="SAM" id="SignalP"/>
    </source>
</evidence>
<evidence type="ECO:0000313" key="5">
    <source>
        <dbReference type="Proteomes" id="UP001595765"/>
    </source>
</evidence>
<name>A0ABV8HR01_9ACTN</name>
<keyword evidence="2" id="KW-0732">Signal</keyword>
<dbReference type="PROSITE" id="PS50835">
    <property type="entry name" value="IG_LIKE"/>
    <property type="match status" value="1"/>
</dbReference>
<sequence>MRWAGTAAVALAAMAALVPAAPAAAAGYASSAGPWSAPVGLTDSTGQQSVVDVKAAGDGTVFALWRDRAAGASDWQFQIAVRRAGSGVWGAPHTVFAGVSALTPPPSLVVTRDGHATVAWVNDLSAAVTPVILTSDWDPASAAWSEPELLTASPGLYIGGQSLGAAADGSLTAVWQQADGMQYQVMAATRAAGARTWSVPQQLDAASLDSVYSLNVGVAPDGTAVAAWDRWNPYDGTHLLRTATRLARTARFGNASVLPGTDAHSGLEQVAVSGTDSTVVLWDSSTGDLKSSLRPLPSGNWGTAQTVVSSYTTGDGSGPLIGPNGDITFVWVPWSDTYGTPVVEAVTRTATTGVWGAPRILSTGYVNWHVSASIGGDGTVQALWTQTPSIENGNDNYLEWSVRSGGAWSTAKALNATPVPAVPSTDALAGKVAAGPDGRATAVWIQALYSSPGSYSSQVLTQYQTLVPKPVFTAAARITGAARTGSALTCAASWHGTGVSVSRAWLRDGKPITGATTASYVLTAADYGHKAACRITVANGAGSASSVSAPLTVAAGPAPKATKAPTLSGSPRVGGKLSAAHGTWSPAPTSYGYVWKRNGKPISGANRSTYTLAKADKGGRITVTVTVSRAGYAKGTATSSSVTCH</sequence>
<reference evidence="5" key="1">
    <citation type="journal article" date="2019" name="Int. J. Syst. Evol. Microbiol.">
        <title>The Global Catalogue of Microorganisms (GCM) 10K type strain sequencing project: providing services to taxonomists for standard genome sequencing and annotation.</title>
        <authorList>
            <consortium name="The Broad Institute Genomics Platform"/>
            <consortium name="The Broad Institute Genome Sequencing Center for Infectious Disease"/>
            <person name="Wu L."/>
            <person name="Ma J."/>
        </authorList>
    </citation>
    <scope>NUCLEOTIDE SEQUENCE [LARGE SCALE GENOMIC DNA]</scope>
    <source>
        <strain evidence="5">CGMCC 4.7237</strain>
    </source>
</reference>
<dbReference type="InterPro" id="IPR007110">
    <property type="entry name" value="Ig-like_dom"/>
</dbReference>
<protein>
    <recommendedName>
        <fullName evidence="3">Ig-like domain-containing protein</fullName>
    </recommendedName>
</protein>